<dbReference type="GO" id="GO:0030246">
    <property type="term" value="F:carbohydrate binding"/>
    <property type="evidence" value="ECO:0007669"/>
    <property type="project" value="InterPro"/>
</dbReference>
<dbReference type="Proteomes" id="UP000277671">
    <property type="component" value="Unassembled WGS sequence"/>
</dbReference>
<dbReference type="InterPro" id="IPR017045">
    <property type="entry name" value="Malt_Pase/Glycosyl_Hdrlase"/>
</dbReference>
<organism evidence="10 11">
    <name type="scientific">Micromonospora pisi</name>
    <dbReference type="NCBI Taxonomy" id="589240"/>
    <lineage>
        <taxon>Bacteria</taxon>
        <taxon>Bacillati</taxon>
        <taxon>Actinomycetota</taxon>
        <taxon>Actinomycetes</taxon>
        <taxon>Micromonosporales</taxon>
        <taxon>Micromonosporaceae</taxon>
        <taxon>Micromonospora</taxon>
    </lineage>
</organism>
<evidence type="ECO:0000259" key="7">
    <source>
        <dbReference type="Pfam" id="PF03632"/>
    </source>
</evidence>
<feature type="domain" description="Glycoside hydrolase family 65 central catalytic" evidence="7">
    <location>
        <begin position="327"/>
        <end position="679"/>
    </location>
</feature>
<dbReference type="SUPFAM" id="SSF48208">
    <property type="entry name" value="Six-hairpin glycosidases"/>
    <property type="match status" value="1"/>
</dbReference>
<feature type="binding site" evidence="5">
    <location>
        <begin position="361"/>
        <end position="362"/>
    </location>
    <ligand>
        <name>substrate</name>
    </ligand>
</feature>
<dbReference type="InterPro" id="IPR037018">
    <property type="entry name" value="GH65_N"/>
</dbReference>
<dbReference type="InterPro" id="IPR008928">
    <property type="entry name" value="6-hairpin_glycosidase_sf"/>
</dbReference>
<evidence type="ECO:0000256" key="6">
    <source>
        <dbReference type="SAM" id="MobiDB-lite"/>
    </source>
</evidence>
<dbReference type="AlphaFoldDB" id="A0A495JM21"/>
<comment type="similarity">
    <text evidence="1">Belongs to the glycosyl hydrolase 65 family.</text>
</comment>
<dbReference type="EMBL" id="RBKT01000001">
    <property type="protein sequence ID" value="RKR89881.1"/>
    <property type="molecule type" value="Genomic_DNA"/>
</dbReference>
<keyword evidence="11" id="KW-1185">Reference proteome</keyword>
<evidence type="ECO:0000259" key="9">
    <source>
        <dbReference type="Pfam" id="PF03636"/>
    </source>
</evidence>
<dbReference type="InterPro" id="IPR005194">
    <property type="entry name" value="Glyco_hydro_65_C"/>
</dbReference>
<dbReference type="SUPFAM" id="SSF74650">
    <property type="entry name" value="Galactose mutarotase-like"/>
    <property type="match status" value="1"/>
</dbReference>
<dbReference type="Pfam" id="PF03633">
    <property type="entry name" value="Glyco_hydro_65C"/>
    <property type="match status" value="1"/>
</dbReference>
<dbReference type="PANTHER" id="PTHR11051:SF13">
    <property type="entry name" value="GLYCOSYL TRANSFERASE"/>
    <property type="match status" value="1"/>
</dbReference>
<dbReference type="GO" id="GO:0016757">
    <property type="term" value="F:glycosyltransferase activity"/>
    <property type="evidence" value="ECO:0007669"/>
    <property type="project" value="UniProtKB-ARBA"/>
</dbReference>
<evidence type="ECO:0000256" key="1">
    <source>
        <dbReference type="ARBA" id="ARBA00006768"/>
    </source>
</evidence>
<dbReference type="InterPro" id="IPR011013">
    <property type="entry name" value="Gal_mutarotase_sf_dom"/>
</dbReference>
<evidence type="ECO:0000259" key="8">
    <source>
        <dbReference type="Pfam" id="PF03633"/>
    </source>
</evidence>
<name>A0A495JM21_9ACTN</name>
<feature type="region of interest" description="Disordered" evidence="6">
    <location>
        <begin position="756"/>
        <end position="807"/>
    </location>
</feature>
<dbReference type="Gene3D" id="1.50.10.10">
    <property type="match status" value="1"/>
</dbReference>
<sequence length="807" mass="89733">MIRERAYPVEPWHVRETRLDVDVLAQSESVFALANGHIGLRGNLDEGEPHGLPGTYLNSFFELRPLPYAEAGYGFPESGQTIVNVTNGKLIRLLVDDEPFDVRYGELFDHERVLDLRAGTLHRSVLWRSPAGKRVRISSTRLVSFTQRSVAAIRYEVEPVDEPLRLIVQSELVANEVLPAQSRDPRVAAVLESPLESEEHLALEDGGLLVHHTRASGLRLAAAMGHELDGPTRTTLSTETFDDWARTTVTCVTQPGERIRLDKYIAYGWSSERSRPALRDQVGAALAGARFSGWSGLLAEQRDYLDAFWDTSDVRVEGDPEVQQAVRFGLFHVLQAGARAELRPIAAKGLTGPGYDGHVFWDTETFVLPVLTYTLPSAVVSGLRWRHSTLNMAQERARTLGLNGAAFPWRTIRGQECSAYWPAGTAAFHIAADIADAVRRYVQATGDLDFEREVGLELLVETARLWRSLGHHDRAGRFHLDGMTGPDEYTAVKSDNIYTNLMAQRNLLAAAEAVGRHGDHAWRLGVDDEETAAWRDAANAMHIPYDAELRVHQQVEGFTQLQEWDFAGTPPEKYPLLLNYPYFDLYRKQVVKQADLVLAMHWRGDAFTAEEKARNFAYYERRTVRDSSLSACTQAVLAAEVGHLELAHDYLGEAALMDLHDLNQNTRDGVHVASLAGAWIALVAGFGGMRDHADILSFTPRLPNRIDRLEFSLVWHGHRLRVDVRERETTYALRNGDRSGTVDLLHHGERVRVTCDEPVTKPNPPPSAVGPTPQQPPGRAPARRASVAESAGSAPPIEPQTPGKPQA</sequence>
<dbReference type="FunFam" id="2.70.98.40:FF:000001">
    <property type="entry name" value="Family 65 glycosyl hydrolase"/>
    <property type="match status" value="1"/>
</dbReference>
<evidence type="ECO:0000256" key="2">
    <source>
        <dbReference type="ARBA" id="ARBA00022801"/>
    </source>
</evidence>
<evidence type="ECO:0000256" key="4">
    <source>
        <dbReference type="PIRSR" id="PIRSR036289-50"/>
    </source>
</evidence>
<reference evidence="10 11" key="1">
    <citation type="submission" date="2018-10" db="EMBL/GenBank/DDBJ databases">
        <title>Sequencing the genomes of 1000 actinobacteria strains.</title>
        <authorList>
            <person name="Klenk H.-P."/>
        </authorList>
    </citation>
    <scope>NUCLEOTIDE SEQUENCE [LARGE SCALE GENOMIC DNA]</scope>
    <source>
        <strain evidence="10 11">DSM 45175</strain>
    </source>
</reference>
<accession>A0A495JM21</accession>
<evidence type="ECO:0000256" key="5">
    <source>
        <dbReference type="PIRSR" id="PIRSR036289-51"/>
    </source>
</evidence>
<dbReference type="Pfam" id="PF03636">
    <property type="entry name" value="Glyco_hydro_65N"/>
    <property type="match status" value="1"/>
</dbReference>
<dbReference type="Gene3D" id="2.60.420.10">
    <property type="entry name" value="Maltose phosphorylase, domain 3"/>
    <property type="match status" value="1"/>
</dbReference>
<dbReference type="Gene3D" id="2.70.98.40">
    <property type="entry name" value="Glycoside hydrolase, family 65, N-terminal domain"/>
    <property type="match status" value="1"/>
</dbReference>
<evidence type="ECO:0000313" key="10">
    <source>
        <dbReference type="EMBL" id="RKR89881.1"/>
    </source>
</evidence>
<feature type="binding site" evidence="5">
    <location>
        <begin position="592"/>
        <end position="593"/>
    </location>
    <ligand>
        <name>substrate</name>
    </ligand>
</feature>
<feature type="active site" description="Proton donor" evidence="4">
    <location>
        <position position="488"/>
    </location>
</feature>
<dbReference type="FunFam" id="1.50.10.10:FF:000029">
    <property type="entry name" value="Family 65 glycosyl hydrolase"/>
    <property type="match status" value="1"/>
</dbReference>
<gene>
    <name evidence="10" type="ORF">BDK92_4240</name>
</gene>
<comment type="caution">
    <text evidence="10">The sequence shown here is derived from an EMBL/GenBank/DDBJ whole genome shotgun (WGS) entry which is preliminary data.</text>
</comment>
<dbReference type="InterPro" id="IPR012341">
    <property type="entry name" value="6hp_glycosidase-like_sf"/>
</dbReference>
<feature type="domain" description="Glycoside hydrolase family 65 C-terminal" evidence="8">
    <location>
        <begin position="689"/>
        <end position="753"/>
    </location>
</feature>
<keyword evidence="3" id="KW-0326">Glycosidase</keyword>
<dbReference type="Pfam" id="PF03632">
    <property type="entry name" value="Glyco_hydro_65m"/>
    <property type="match status" value="1"/>
</dbReference>
<keyword evidence="2" id="KW-0378">Hydrolase</keyword>
<feature type="domain" description="Glycoside hydrolase family 65 N-terminal" evidence="9">
    <location>
        <begin position="16"/>
        <end position="270"/>
    </location>
</feature>
<dbReference type="RefSeq" id="WP_121158265.1">
    <property type="nucleotide sequence ID" value="NZ_RBKT01000001.1"/>
</dbReference>
<evidence type="ECO:0000313" key="11">
    <source>
        <dbReference type="Proteomes" id="UP000277671"/>
    </source>
</evidence>
<dbReference type="PIRSF" id="PIRSF036289">
    <property type="entry name" value="Glycosyl_hydrolase_malt_phosph"/>
    <property type="match status" value="1"/>
</dbReference>
<dbReference type="OrthoDB" id="9816160at2"/>
<dbReference type="GO" id="GO:0005975">
    <property type="term" value="P:carbohydrate metabolic process"/>
    <property type="evidence" value="ECO:0007669"/>
    <property type="project" value="InterPro"/>
</dbReference>
<protein>
    <submittedName>
        <fullName evidence="10">Alpha,alpha-trehalose phosphorylase</fullName>
    </submittedName>
</protein>
<dbReference type="PANTHER" id="PTHR11051">
    <property type="entry name" value="GLYCOSYL HYDROLASE-RELATED"/>
    <property type="match status" value="1"/>
</dbReference>
<evidence type="ECO:0000256" key="3">
    <source>
        <dbReference type="ARBA" id="ARBA00023295"/>
    </source>
</evidence>
<dbReference type="InterPro" id="IPR005196">
    <property type="entry name" value="Glyco_hydro_65_N"/>
</dbReference>
<dbReference type="InterPro" id="IPR005195">
    <property type="entry name" value="Glyco_hydro_65_M"/>
</dbReference>
<dbReference type="GO" id="GO:0004553">
    <property type="term" value="F:hydrolase activity, hydrolyzing O-glycosyl compounds"/>
    <property type="evidence" value="ECO:0007669"/>
    <property type="project" value="TreeGrafter"/>
</dbReference>
<proteinExistence type="inferred from homology"/>
<feature type="compositionally biased region" description="Pro residues" evidence="6">
    <location>
        <begin position="761"/>
        <end position="779"/>
    </location>
</feature>